<dbReference type="RefSeq" id="WP_166396560.1">
    <property type="nucleotide sequence ID" value="NZ_CP045121.1"/>
</dbReference>
<reference evidence="1 2" key="1">
    <citation type="submission" date="2019-10" db="EMBL/GenBank/DDBJ databases">
        <title>Rubrobacter sp nov SCSIO 52915 isolated from a deep-sea sediment in the South China Sea.</title>
        <authorList>
            <person name="Chen R.W."/>
        </authorList>
    </citation>
    <scope>NUCLEOTIDE SEQUENCE [LARGE SCALE GENOMIC DNA]</scope>
    <source>
        <strain evidence="1 2">SCSIO 52915</strain>
    </source>
</reference>
<name>A0A6G8PXE4_9ACTN</name>
<dbReference type="AlphaFoldDB" id="A0A6G8PXE4"/>
<proteinExistence type="predicted"/>
<keyword evidence="2" id="KW-1185">Reference proteome</keyword>
<accession>A0A6G8PXE4</accession>
<organism evidence="1 2">
    <name type="scientific">Rubrobacter marinus</name>
    <dbReference type="NCBI Taxonomy" id="2653852"/>
    <lineage>
        <taxon>Bacteria</taxon>
        <taxon>Bacillati</taxon>
        <taxon>Actinomycetota</taxon>
        <taxon>Rubrobacteria</taxon>
        <taxon>Rubrobacterales</taxon>
        <taxon>Rubrobacteraceae</taxon>
        <taxon>Rubrobacter</taxon>
    </lineage>
</organism>
<dbReference type="Pfam" id="PF12982">
    <property type="entry name" value="DUF3866"/>
    <property type="match status" value="1"/>
</dbReference>
<protein>
    <submittedName>
        <fullName evidence="1">DUF3866 family protein</fullName>
    </submittedName>
</protein>
<dbReference type="InterPro" id="IPR024479">
    <property type="entry name" value="DUF3866"/>
</dbReference>
<evidence type="ECO:0000313" key="1">
    <source>
        <dbReference type="EMBL" id="QIN78894.1"/>
    </source>
</evidence>
<gene>
    <name evidence="1" type="ORF">GBA65_10590</name>
</gene>
<dbReference type="Proteomes" id="UP000502706">
    <property type="component" value="Chromosome"/>
</dbReference>
<dbReference type="EMBL" id="CP045121">
    <property type="protein sequence ID" value="QIN78894.1"/>
    <property type="molecule type" value="Genomic_DNA"/>
</dbReference>
<dbReference type="KEGG" id="rmar:GBA65_10590"/>
<evidence type="ECO:0000313" key="2">
    <source>
        <dbReference type="Proteomes" id="UP000502706"/>
    </source>
</evidence>
<sequence>MRGQDLPALAPFEPLPEVGDEVAVNLLGPEMGLGTGGFAFVLPTTDGDGAAVPENRDHFVKLPYTPLQHPAPPPAERGDLVGVPVVVLPLHSHLAPACAAAADLRPGVRVAFVWQEGGALPVAFSGVVRALEEGGLLHAVVSSGACFGGDVEAPNVYSGLLSAAGPSVGADLVISGIGPGVVGTATAHGHGGMSAAVALNAASSLGASPVLAPRLSAADGRPRHGGVSHHTVSALRAALAGCRVAVPEAAGELPGGLPSRHSYERVRWSAAGLEGRHGVTFSSMGRGYKDDPVFFDAAAAAVALALGGGAP</sequence>